<dbReference type="Proteomes" id="UP000199114">
    <property type="component" value="Unassembled WGS sequence"/>
</dbReference>
<dbReference type="EMBL" id="FOFD01000002">
    <property type="protein sequence ID" value="SEQ39460.1"/>
    <property type="molecule type" value="Genomic_DNA"/>
</dbReference>
<feature type="domain" description="DUF7343" evidence="3">
    <location>
        <begin position="278"/>
        <end position="337"/>
    </location>
</feature>
<feature type="region of interest" description="Disordered" evidence="1">
    <location>
        <begin position="237"/>
        <end position="278"/>
    </location>
</feature>
<protein>
    <recommendedName>
        <fullName evidence="7">IclR helix-turn-helix domain-containing protein</fullName>
    </recommendedName>
</protein>
<dbReference type="InterPro" id="IPR055767">
    <property type="entry name" value="DUF7343"/>
</dbReference>
<dbReference type="SUPFAM" id="SSF46785">
    <property type="entry name" value="Winged helix' DNA-binding domain"/>
    <property type="match status" value="1"/>
</dbReference>
<dbReference type="Pfam" id="PF24034">
    <property type="entry name" value="DUF7343"/>
    <property type="match status" value="1"/>
</dbReference>
<dbReference type="InterPro" id="IPR036390">
    <property type="entry name" value="WH_DNA-bd_sf"/>
</dbReference>
<proteinExistence type="predicted"/>
<organism evidence="5 6">
    <name type="scientific">Natrinema salaciae</name>
    <dbReference type="NCBI Taxonomy" id="1186196"/>
    <lineage>
        <taxon>Archaea</taxon>
        <taxon>Methanobacteriati</taxon>
        <taxon>Methanobacteriota</taxon>
        <taxon>Stenosarchaea group</taxon>
        <taxon>Halobacteria</taxon>
        <taxon>Halobacteriales</taxon>
        <taxon>Natrialbaceae</taxon>
        <taxon>Natrinema</taxon>
    </lineage>
</organism>
<dbReference type="RefSeq" id="WP_245742070.1">
    <property type="nucleotide sequence ID" value="NZ_FOFD01000002.1"/>
</dbReference>
<dbReference type="InterPro" id="IPR055769">
    <property type="entry name" value="DUF7345"/>
</dbReference>
<evidence type="ECO:0000259" key="3">
    <source>
        <dbReference type="Pfam" id="PF24034"/>
    </source>
</evidence>
<dbReference type="Gene3D" id="1.10.10.10">
    <property type="entry name" value="Winged helix-like DNA-binding domain superfamily/Winged helix DNA-binding domain"/>
    <property type="match status" value="1"/>
</dbReference>
<feature type="domain" description="DUF7345" evidence="4">
    <location>
        <begin position="25"/>
        <end position="154"/>
    </location>
</feature>
<evidence type="ECO:0000313" key="5">
    <source>
        <dbReference type="EMBL" id="SEQ39460.1"/>
    </source>
</evidence>
<keyword evidence="2" id="KW-0472">Membrane</keyword>
<dbReference type="AlphaFoldDB" id="A0A1H9FN92"/>
<evidence type="ECO:0008006" key="7">
    <source>
        <dbReference type="Google" id="ProtNLM"/>
    </source>
</evidence>
<gene>
    <name evidence="5" type="ORF">SAMN04489841_1632</name>
</gene>
<keyword evidence="2" id="KW-0812">Transmembrane</keyword>
<name>A0A1H9FN92_9EURY</name>
<evidence type="ECO:0000259" key="4">
    <source>
        <dbReference type="Pfam" id="PF24036"/>
    </source>
</evidence>
<keyword evidence="6" id="KW-1185">Reference proteome</keyword>
<reference evidence="6" key="1">
    <citation type="submission" date="2016-10" db="EMBL/GenBank/DDBJ databases">
        <authorList>
            <person name="Varghese N."/>
            <person name="Submissions S."/>
        </authorList>
    </citation>
    <scope>NUCLEOTIDE SEQUENCE [LARGE SCALE GENOMIC DNA]</scope>
    <source>
        <strain evidence="6">DSM 25055</strain>
    </source>
</reference>
<evidence type="ECO:0000313" key="6">
    <source>
        <dbReference type="Proteomes" id="UP000199114"/>
    </source>
</evidence>
<evidence type="ECO:0000256" key="1">
    <source>
        <dbReference type="SAM" id="MobiDB-lite"/>
    </source>
</evidence>
<accession>A0A1H9FN92</accession>
<feature type="transmembrane region" description="Helical" evidence="2">
    <location>
        <begin position="212"/>
        <end position="233"/>
    </location>
</feature>
<evidence type="ECO:0000256" key="2">
    <source>
        <dbReference type="SAM" id="Phobius"/>
    </source>
</evidence>
<dbReference type="Pfam" id="PF24036">
    <property type="entry name" value="DUF7345"/>
    <property type="match status" value="1"/>
</dbReference>
<keyword evidence="2" id="KW-1133">Transmembrane helix</keyword>
<dbReference type="InterPro" id="IPR036388">
    <property type="entry name" value="WH-like_DNA-bd_sf"/>
</dbReference>
<feature type="compositionally biased region" description="Polar residues" evidence="1">
    <location>
        <begin position="254"/>
        <end position="274"/>
    </location>
</feature>
<sequence length="341" mass="37872">MILPVGTAGGVTRQTEPEADNTVTRIDVDANGSARWTIQVRTRLDTDERVEEYEAFQTRFRNDTSRYLDPFRDRMRGVVSNGANVTGREMRATNFTASTSVQEVPRRWGVVTYRFTWTNFGTRTDGEIAVGDVFQDGFFISSDDTLTIEAPAEYEISRIEPAPDSRNERAVTWVGRADFSNEHPQVVFAPAGATAGTQSSSSWIPFLFGQKWPGFVVGVVVSFGIVTIAYTVYRRRDDSAETHQPPTAVPEEPSNATTGPATGPIPQSDNSQAEEQVMTDEERVLALLEDNGGRMRQATIDDEFDWSASKTSRVIGKLVDDGSVEKRRIGRENLIDLVDDE</sequence>